<dbReference type="NCBIfam" id="TIGR01433">
    <property type="entry name" value="CyoA"/>
    <property type="match status" value="1"/>
</dbReference>
<dbReference type="EMBL" id="FMZQ01000009">
    <property type="protein sequence ID" value="SDD02178.1"/>
    <property type="molecule type" value="Genomic_DNA"/>
</dbReference>
<keyword evidence="6" id="KW-0812">Transmembrane</keyword>
<keyword evidence="13" id="KW-0449">Lipoprotein</keyword>
<dbReference type="InterPro" id="IPR045187">
    <property type="entry name" value="CcO_II"/>
</dbReference>
<dbReference type="PANTHER" id="PTHR22888">
    <property type="entry name" value="CYTOCHROME C OXIDASE, SUBUNIT II"/>
    <property type="match status" value="1"/>
</dbReference>
<keyword evidence="10 14" id="KW-0560">Oxidoreductase</keyword>
<keyword evidence="11 14" id="KW-0472">Membrane</keyword>
<dbReference type="SUPFAM" id="SSF49503">
    <property type="entry name" value="Cupredoxins"/>
    <property type="match status" value="1"/>
</dbReference>
<dbReference type="RefSeq" id="WP_017677723.1">
    <property type="nucleotide sequence ID" value="NZ_FMZQ01000009.1"/>
</dbReference>
<dbReference type="PANTHER" id="PTHR22888:SF18">
    <property type="entry name" value="CYTOCHROME BO(3) UBIQUINOL OXIDASE SUBUNIT 2"/>
    <property type="match status" value="1"/>
</dbReference>
<organism evidence="15 16">
    <name type="scientific">Ectopseudomonas chengduensis</name>
    <dbReference type="NCBI Taxonomy" id="489632"/>
    <lineage>
        <taxon>Bacteria</taxon>
        <taxon>Pseudomonadati</taxon>
        <taxon>Pseudomonadota</taxon>
        <taxon>Gammaproteobacteria</taxon>
        <taxon>Pseudomonadales</taxon>
        <taxon>Pseudomonadaceae</taxon>
        <taxon>Ectopseudomonas</taxon>
    </lineage>
</organism>
<evidence type="ECO:0000256" key="11">
    <source>
        <dbReference type="ARBA" id="ARBA00023136"/>
    </source>
</evidence>
<dbReference type="Pfam" id="PF00116">
    <property type="entry name" value="COX2"/>
    <property type="match status" value="1"/>
</dbReference>
<dbReference type="InterPro" id="IPR036257">
    <property type="entry name" value="Cyt_c_oxidase_su2_TM_sf"/>
</dbReference>
<gene>
    <name evidence="15" type="ORF">SAMN05216576_109174</name>
</gene>
<evidence type="ECO:0000256" key="7">
    <source>
        <dbReference type="ARBA" id="ARBA00022729"/>
    </source>
</evidence>
<dbReference type="InterPro" id="IPR011759">
    <property type="entry name" value="Cyt_c_oxidase_su2_TM_dom"/>
</dbReference>
<evidence type="ECO:0000313" key="16">
    <source>
        <dbReference type="Proteomes" id="UP000199467"/>
    </source>
</evidence>
<dbReference type="Gene3D" id="2.60.40.420">
    <property type="entry name" value="Cupredoxins - blue copper proteins"/>
    <property type="match status" value="1"/>
</dbReference>
<dbReference type="InterPro" id="IPR006333">
    <property type="entry name" value="Cyt_o_ubiquinol_oxidase_su2"/>
</dbReference>
<dbReference type="PROSITE" id="PS50857">
    <property type="entry name" value="COX2_CUA"/>
    <property type="match status" value="1"/>
</dbReference>
<dbReference type="PROSITE" id="PS50999">
    <property type="entry name" value="COX2_TM"/>
    <property type="match status" value="1"/>
</dbReference>
<dbReference type="CDD" id="cd04212">
    <property type="entry name" value="CuRO_UO_II"/>
    <property type="match status" value="1"/>
</dbReference>
<dbReference type="GO" id="GO:0005507">
    <property type="term" value="F:copper ion binding"/>
    <property type="evidence" value="ECO:0007669"/>
    <property type="project" value="InterPro"/>
</dbReference>
<dbReference type="InterPro" id="IPR034227">
    <property type="entry name" value="CuRO_UO_II"/>
</dbReference>
<keyword evidence="9" id="KW-1133">Transmembrane helix</keyword>
<keyword evidence="4 14" id="KW-1003">Cell membrane</keyword>
<evidence type="ECO:0000256" key="4">
    <source>
        <dbReference type="ARBA" id="ARBA00022475"/>
    </source>
</evidence>
<evidence type="ECO:0000256" key="13">
    <source>
        <dbReference type="ARBA" id="ARBA00023288"/>
    </source>
</evidence>
<name>A0A1G6RCA4_9GAMM</name>
<dbReference type="Gene3D" id="1.10.287.90">
    <property type="match status" value="1"/>
</dbReference>
<evidence type="ECO:0000313" key="15">
    <source>
        <dbReference type="EMBL" id="SDD02178.1"/>
    </source>
</evidence>
<dbReference type="InterPro" id="IPR002429">
    <property type="entry name" value="CcO_II-like_C"/>
</dbReference>
<dbReference type="Pfam" id="PF06481">
    <property type="entry name" value="COX_ARM"/>
    <property type="match status" value="1"/>
</dbReference>
<keyword evidence="5 14" id="KW-0679">Respiratory chain</keyword>
<evidence type="ECO:0000256" key="5">
    <source>
        <dbReference type="ARBA" id="ARBA00022660"/>
    </source>
</evidence>
<dbReference type="GO" id="GO:0016682">
    <property type="term" value="F:oxidoreductase activity, acting on diphenols and related substances as donors, oxygen as acceptor"/>
    <property type="evidence" value="ECO:0007669"/>
    <property type="project" value="InterPro"/>
</dbReference>
<proteinExistence type="inferred from homology"/>
<accession>A0A1G6RCA4</accession>
<protein>
    <recommendedName>
        <fullName evidence="14">Ubiquinol oxidase subunit 2</fullName>
    </recommendedName>
</protein>
<reference evidence="16" key="1">
    <citation type="submission" date="2016-10" db="EMBL/GenBank/DDBJ databases">
        <authorList>
            <person name="Varghese N."/>
            <person name="Submissions S."/>
        </authorList>
    </citation>
    <scope>NUCLEOTIDE SEQUENCE [LARGE SCALE GENOMIC DNA]</scope>
    <source>
        <strain evidence="16">DSM 26382</strain>
    </source>
</reference>
<evidence type="ECO:0000256" key="3">
    <source>
        <dbReference type="ARBA" id="ARBA00022448"/>
    </source>
</evidence>
<evidence type="ECO:0000256" key="14">
    <source>
        <dbReference type="PIRNR" id="PIRNR000292"/>
    </source>
</evidence>
<evidence type="ECO:0000256" key="6">
    <source>
        <dbReference type="ARBA" id="ARBA00022692"/>
    </source>
</evidence>
<dbReference type="GO" id="GO:0042773">
    <property type="term" value="P:ATP synthesis coupled electron transport"/>
    <property type="evidence" value="ECO:0007669"/>
    <property type="project" value="TreeGrafter"/>
</dbReference>
<evidence type="ECO:0000256" key="10">
    <source>
        <dbReference type="ARBA" id="ARBA00023002"/>
    </source>
</evidence>
<keyword evidence="7" id="KW-0732">Signal</keyword>
<dbReference type="GO" id="GO:0005886">
    <property type="term" value="C:plasma membrane"/>
    <property type="evidence" value="ECO:0007669"/>
    <property type="project" value="UniProtKB-SubCell"/>
</dbReference>
<dbReference type="GO" id="GO:0004129">
    <property type="term" value="F:cytochrome-c oxidase activity"/>
    <property type="evidence" value="ECO:0007669"/>
    <property type="project" value="UniProtKB-UniRule"/>
</dbReference>
<dbReference type="Proteomes" id="UP000199467">
    <property type="component" value="Unassembled WGS sequence"/>
</dbReference>
<comment type="similarity">
    <text evidence="2 14">Belongs to the cytochrome c oxidase subunit 2 family.</text>
</comment>
<evidence type="ECO:0000256" key="12">
    <source>
        <dbReference type="ARBA" id="ARBA00023139"/>
    </source>
</evidence>
<evidence type="ECO:0000256" key="9">
    <source>
        <dbReference type="ARBA" id="ARBA00022989"/>
    </source>
</evidence>
<evidence type="ECO:0000256" key="2">
    <source>
        <dbReference type="ARBA" id="ARBA00007866"/>
    </source>
</evidence>
<keyword evidence="3 14" id="KW-0813">Transport</keyword>
<sequence length="305" mass="34448">MKEEKYHRCVRWLVMAIAFSALGGCDWALFNSKGQIGVEQGNLILISIGLMLIVVIPVIVMTFWFGWRYRESNEKATYMPDWAHSHKIELVVWGVPLIIVAVLAVIIWETSHSLDPYRPIESDKPALNIEVVSLDWKWLFIYPDQGVAVVNELVIPEKTPVTFHITSDTVMNALSIPQLGGMIYAMGGQRTQLNLIANEQGEFFGQSGNFSGEGFSAMRFTTHSVSDEGFAQWVDKVKQSPEVMDFAAFKEVGEPGEMVNHRYPIYPIRYFGQVEPNLFNKVIGQYVTLKDSHSTAMHEAAEVQE</sequence>
<dbReference type="AlphaFoldDB" id="A0A1G6RCA4"/>
<dbReference type="PIRSF" id="PIRSF000292">
    <property type="entry name" value="Ubi_od_II"/>
    <property type="match status" value="1"/>
</dbReference>
<evidence type="ECO:0000256" key="1">
    <source>
        <dbReference type="ARBA" id="ARBA00004651"/>
    </source>
</evidence>
<dbReference type="GO" id="GO:0009486">
    <property type="term" value="F:cytochrome bo3 ubiquinol oxidase activity"/>
    <property type="evidence" value="ECO:0007669"/>
    <property type="project" value="InterPro"/>
</dbReference>
<dbReference type="SUPFAM" id="SSF81464">
    <property type="entry name" value="Cytochrome c oxidase subunit II-like, transmembrane region"/>
    <property type="match status" value="1"/>
</dbReference>
<keyword evidence="8 14" id="KW-0249">Electron transport</keyword>
<comment type="subcellular location">
    <subcellularLocation>
        <location evidence="1">Cell membrane</location>
        <topology evidence="1">Multi-pass membrane protein</topology>
    </subcellularLocation>
</comment>
<dbReference type="PROSITE" id="PS51257">
    <property type="entry name" value="PROKAR_LIPOPROTEIN"/>
    <property type="match status" value="1"/>
</dbReference>
<dbReference type="InterPro" id="IPR010514">
    <property type="entry name" value="COX_ARM"/>
</dbReference>
<keyword evidence="12" id="KW-0564">Palmitate</keyword>
<dbReference type="GeneID" id="83640764"/>
<keyword evidence="16" id="KW-1185">Reference proteome</keyword>
<dbReference type="InterPro" id="IPR008972">
    <property type="entry name" value="Cupredoxin"/>
</dbReference>
<evidence type="ECO:0000256" key="8">
    <source>
        <dbReference type="ARBA" id="ARBA00022982"/>
    </source>
</evidence>